<feature type="domain" description="Saposin B-type" evidence="3">
    <location>
        <begin position="91"/>
        <end position="171"/>
    </location>
</feature>
<accession>A0ABM4T799</accession>
<feature type="signal peptide" evidence="2">
    <location>
        <begin position="1"/>
        <end position="20"/>
    </location>
</feature>
<keyword evidence="4" id="KW-1185">Reference proteome</keyword>
<dbReference type="RefSeq" id="XP_070655927.1">
    <property type="nucleotide sequence ID" value="XM_070799826.1"/>
</dbReference>
<evidence type="ECO:0000256" key="1">
    <source>
        <dbReference type="ARBA" id="ARBA00023157"/>
    </source>
</evidence>
<dbReference type="Proteomes" id="UP001652663">
    <property type="component" value="Chromosome 11"/>
</dbReference>
<dbReference type="GeneID" id="139176103"/>
<reference evidence="5" key="1">
    <citation type="submission" date="2025-08" db="UniProtKB">
        <authorList>
            <consortium name="RefSeq"/>
        </authorList>
    </citation>
    <scope>IDENTIFICATION</scope>
    <source>
        <tissue evidence="5">Blood</tissue>
    </source>
</reference>
<dbReference type="SUPFAM" id="SSF47862">
    <property type="entry name" value="Saposin"/>
    <property type="match status" value="1"/>
</dbReference>
<dbReference type="SMART" id="SM00741">
    <property type="entry name" value="SapB"/>
    <property type="match status" value="1"/>
</dbReference>
<name>A0ABM4T799_BOSIN</name>
<evidence type="ECO:0000256" key="2">
    <source>
        <dbReference type="SAM" id="SignalP"/>
    </source>
</evidence>
<dbReference type="InterPro" id="IPR007856">
    <property type="entry name" value="SapB_1"/>
</dbReference>
<evidence type="ECO:0000259" key="3">
    <source>
        <dbReference type="PROSITE" id="PS50015"/>
    </source>
</evidence>
<dbReference type="Pfam" id="PF05184">
    <property type="entry name" value="SapB_1"/>
    <property type="match status" value="1"/>
</dbReference>
<dbReference type="PANTHER" id="PTHR15541:SF2">
    <property type="entry name" value="GRANULYSIN"/>
    <property type="match status" value="1"/>
</dbReference>
<keyword evidence="2" id="KW-0732">Signal</keyword>
<gene>
    <name evidence="5" type="primary">LOC139176103</name>
</gene>
<evidence type="ECO:0000313" key="4">
    <source>
        <dbReference type="Proteomes" id="UP001652663"/>
    </source>
</evidence>
<dbReference type="PROSITE" id="PS50015">
    <property type="entry name" value="SAP_B"/>
    <property type="match status" value="1"/>
</dbReference>
<proteinExistence type="predicted"/>
<keyword evidence="1" id="KW-1015">Disulfide bond</keyword>
<feature type="chain" id="PRO_5046061521" evidence="2">
    <location>
        <begin position="21"/>
        <end position="175"/>
    </location>
</feature>
<dbReference type="InterPro" id="IPR008139">
    <property type="entry name" value="SaposinB_dom"/>
</dbReference>
<dbReference type="InterPro" id="IPR038847">
    <property type="entry name" value="Granulysin-like"/>
</dbReference>
<dbReference type="InterPro" id="IPR011001">
    <property type="entry name" value="Saposin-like"/>
</dbReference>
<organism evidence="4 5">
    <name type="scientific">Bos indicus</name>
    <name type="common">Zebu</name>
    <dbReference type="NCBI Taxonomy" id="9915"/>
    <lineage>
        <taxon>Eukaryota</taxon>
        <taxon>Metazoa</taxon>
        <taxon>Chordata</taxon>
        <taxon>Craniata</taxon>
        <taxon>Vertebrata</taxon>
        <taxon>Euteleostomi</taxon>
        <taxon>Mammalia</taxon>
        <taxon>Eutheria</taxon>
        <taxon>Laurasiatheria</taxon>
        <taxon>Artiodactyla</taxon>
        <taxon>Ruminantia</taxon>
        <taxon>Pecora</taxon>
        <taxon>Bovidae</taxon>
        <taxon>Bovinae</taxon>
        <taxon>Bos</taxon>
    </lineage>
</organism>
<evidence type="ECO:0000313" key="5">
    <source>
        <dbReference type="RefSeq" id="XP_070655927.1"/>
    </source>
</evidence>
<dbReference type="Gene3D" id="1.10.225.10">
    <property type="entry name" value="Saposin-like"/>
    <property type="match status" value="1"/>
</dbReference>
<protein>
    <submittedName>
        <fullName evidence="5">Antimicrobial peptide NK-lysin-like</fullName>
    </submittedName>
</protein>
<dbReference type="PANTHER" id="PTHR15541">
    <property type="entry name" value="GRANULYSIN RELATED"/>
    <property type="match status" value="1"/>
</dbReference>
<sequence>MTSWAVLLIASVLLVAPGLAFSGLTPESHDQATAHLCDGDELCQGLDPEGSPVPGVRVWRLNWSGGGRQGWELKMLVLFTLGDLLLQGEELGLLCGPCRMIMQHLMDKLGDQPDENTVIEAASKVCGKMGPLKGLCKSITKRFLRRIAADITAGKTSRVVCEDIKMCKSKPVGFI</sequence>